<gene>
    <name evidence="3" type="ORF">ADUPG1_008513</name>
</gene>
<reference evidence="3" key="1">
    <citation type="submission" date="2022-03" db="EMBL/GenBank/DDBJ databases">
        <title>Draft genome sequence of Aduncisulcus paluster, a free-living microaerophilic Fornicata.</title>
        <authorList>
            <person name="Yuyama I."/>
            <person name="Kume K."/>
            <person name="Tamura T."/>
            <person name="Inagaki Y."/>
            <person name="Hashimoto T."/>
        </authorList>
    </citation>
    <scope>NUCLEOTIDE SEQUENCE</scope>
    <source>
        <strain evidence="3">NY0171</strain>
    </source>
</reference>
<dbReference type="InterPro" id="IPR054559">
    <property type="entry name" value="PSMD12-CSN4-like_N"/>
</dbReference>
<dbReference type="EMBL" id="BQXS01010967">
    <property type="protein sequence ID" value="GKT35333.1"/>
    <property type="molecule type" value="Genomic_DNA"/>
</dbReference>
<evidence type="ECO:0000259" key="2">
    <source>
        <dbReference type="Pfam" id="PF22241"/>
    </source>
</evidence>
<keyword evidence="4" id="KW-1185">Reference proteome</keyword>
<dbReference type="Proteomes" id="UP001057375">
    <property type="component" value="Unassembled WGS sequence"/>
</dbReference>
<comment type="caution">
    <text evidence="3">The sequence shown here is derived from an EMBL/GenBank/DDBJ whole genome shotgun (WGS) entry which is preliminary data.</text>
</comment>
<evidence type="ECO:0000313" key="4">
    <source>
        <dbReference type="Proteomes" id="UP001057375"/>
    </source>
</evidence>
<dbReference type="PANTHER" id="PTHR10855">
    <property type="entry name" value="26S PROTEASOME NON-ATPASE REGULATORY SUBUNIT 12/COP9 SIGNALOSOME COMPLEX SUBUNIT 4"/>
    <property type="match status" value="1"/>
</dbReference>
<evidence type="ECO:0000256" key="1">
    <source>
        <dbReference type="SAM" id="MobiDB-lite"/>
    </source>
</evidence>
<accession>A0ABQ5KS90</accession>
<sequence length="530" mass="60143">MDKDIEALIREEKHNRLGGKPVESAKLCRKISELVFSRNGLTEAVDIVVNLAKKRAQSKGSKIALVEFILPKVDEFESTITESSSQKDKELLSLYLKSLCRITKGQIFLDATYIRLVFRYADSLLLLDEDIESIAKITREATPEASANLPRAEKLFLVLRQCEMCRKAGDNIRARILLDKLKDSQLEVKKDDKDKAMVTLVASFLHHARAELCQINNDFKGACLAHISRANALISLEALEKQPSSPKEEEEEETIGSTKKEEEEESVTQSVLSYDFKFDRTLKEHELLSRHYSSIPRPEYPYIGMLNLLSTPPKPGLKTIDPSPESLPSIFAVESLINAVICAAVLSYSDKQDYIKQICDIIGIDDFENTLVVSPWKKALPPIVIQFIKHLRGTSIICLPVYYGSSSAHQFFSSFSPLVNDDDGKLWGILERRLLEYNVINIGKICGLMKLSHVSESMGVSDEVLERVLASKDVSVVLRSKMDMFLGIVMFREEKKESEVMEDWSQRNEEFYKMIHQLSRLIELEKSKEE</sequence>
<evidence type="ECO:0000313" key="3">
    <source>
        <dbReference type="EMBL" id="GKT35333.1"/>
    </source>
</evidence>
<feature type="domain" description="PSMD12/CSN4-like N-terminal" evidence="2">
    <location>
        <begin position="5"/>
        <end position="196"/>
    </location>
</feature>
<protein>
    <submittedName>
        <fullName evidence="3">Multi-domain containing protein</fullName>
    </submittedName>
</protein>
<dbReference type="PANTHER" id="PTHR10855:SF1">
    <property type="entry name" value="26S PROTEASOME NON-ATPASE REGULATORY SUBUNIT 12"/>
    <property type="match status" value="1"/>
</dbReference>
<dbReference type="Pfam" id="PF22241">
    <property type="entry name" value="PSMD12-CSN4_N"/>
    <property type="match status" value="1"/>
</dbReference>
<name>A0ABQ5KS90_9EUKA</name>
<dbReference type="InterPro" id="IPR040134">
    <property type="entry name" value="PSMD12/CSN4"/>
</dbReference>
<feature type="region of interest" description="Disordered" evidence="1">
    <location>
        <begin position="240"/>
        <end position="266"/>
    </location>
</feature>
<organism evidence="3 4">
    <name type="scientific">Aduncisulcus paluster</name>
    <dbReference type="NCBI Taxonomy" id="2918883"/>
    <lineage>
        <taxon>Eukaryota</taxon>
        <taxon>Metamonada</taxon>
        <taxon>Carpediemonas-like organisms</taxon>
        <taxon>Aduncisulcus</taxon>
    </lineage>
</organism>
<proteinExistence type="predicted"/>